<reference evidence="1 2" key="1">
    <citation type="submission" date="2019-03" db="EMBL/GenBank/DDBJ databases">
        <title>First draft genome of Liparis tanakae, snailfish: a comprehensive survey of snailfish specific genes.</title>
        <authorList>
            <person name="Kim W."/>
            <person name="Song I."/>
            <person name="Jeong J.-H."/>
            <person name="Kim D."/>
            <person name="Kim S."/>
            <person name="Ryu S."/>
            <person name="Song J.Y."/>
            <person name="Lee S.K."/>
        </authorList>
    </citation>
    <scope>NUCLEOTIDE SEQUENCE [LARGE SCALE GENOMIC DNA]</scope>
    <source>
        <tissue evidence="1">Muscle</tissue>
    </source>
</reference>
<name>A0A4Z2HF56_9TELE</name>
<dbReference type="EMBL" id="SRLO01000251">
    <property type="protein sequence ID" value="TNN64507.1"/>
    <property type="molecule type" value="Genomic_DNA"/>
</dbReference>
<dbReference type="AlphaFoldDB" id="A0A4Z2HF56"/>
<comment type="caution">
    <text evidence="1">The sequence shown here is derived from an EMBL/GenBank/DDBJ whole genome shotgun (WGS) entry which is preliminary data.</text>
</comment>
<organism evidence="1 2">
    <name type="scientific">Liparis tanakae</name>
    <name type="common">Tanaka's snailfish</name>
    <dbReference type="NCBI Taxonomy" id="230148"/>
    <lineage>
        <taxon>Eukaryota</taxon>
        <taxon>Metazoa</taxon>
        <taxon>Chordata</taxon>
        <taxon>Craniata</taxon>
        <taxon>Vertebrata</taxon>
        <taxon>Euteleostomi</taxon>
        <taxon>Actinopterygii</taxon>
        <taxon>Neopterygii</taxon>
        <taxon>Teleostei</taxon>
        <taxon>Neoteleostei</taxon>
        <taxon>Acanthomorphata</taxon>
        <taxon>Eupercaria</taxon>
        <taxon>Perciformes</taxon>
        <taxon>Cottioidei</taxon>
        <taxon>Cottales</taxon>
        <taxon>Liparidae</taxon>
        <taxon>Liparis</taxon>
    </lineage>
</organism>
<accession>A0A4Z2HF56</accession>
<proteinExistence type="predicted"/>
<gene>
    <name evidence="1" type="ORF">EYF80_025255</name>
</gene>
<keyword evidence="2" id="KW-1185">Reference proteome</keyword>
<evidence type="ECO:0000313" key="1">
    <source>
        <dbReference type="EMBL" id="TNN64507.1"/>
    </source>
</evidence>
<protein>
    <submittedName>
        <fullName evidence="1">Uncharacterized protein</fullName>
    </submittedName>
</protein>
<evidence type="ECO:0000313" key="2">
    <source>
        <dbReference type="Proteomes" id="UP000314294"/>
    </source>
</evidence>
<sequence length="111" mass="12509">MRLTQVSLADILELGLSNTWAQQVKPPFSLVTPVIAAGTRWLTRSTAAVALIACRWCINRTHWVDSAWLAPSACVAAVFGVRRKQRKWRAPPYLHQSSGRYCTRQPTYGRI</sequence>
<dbReference type="Proteomes" id="UP000314294">
    <property type="component" value="Unassembled WGS sequence"/>
</dbReference>